<proteinExistence type="predicted"/>
<protein>
    <recommendedName>
        <fullName evidence="3">GNAT family N-acetyltransferase</fullName>
    </recommendedName>
</protein>
<organism evidence="1 2">
    <name type="scientific">Halobacillus salinus</name>
    <dbReference type="NCBI Taxonomy" id="192814"/>
    <lineage>
        <taxon>Bacteria</taxon>
        <taxon>Bacillati</taxon>
        <taxon>Bacillota</taxon>
        <taxon>Bacilli</taxon>
        <taxon>Bacillales</taxon>
        <taxon>Bacillaceae</taxon>
        <taxon>Halobacillus</taxon>
    </lineage>
</organism>
<evidence type="ECO:0000313" key="2">
    <source>
        <dbReference type="Proteomes" id="UP000297982"/>
    </source>
</evidence>
<dbReference type="OrthoDB" id="2970679at2"/>
<dbReference type="AlphaFoldDB" id="A0A4Z0GWD6"/>
<keyword evidence="2" id="KW-1185">Reference proteome</keyword>
<dbReference type="EMBL" id="SRJC01000005">
    <property type="protein sequence ID" value="TGB01610.1"/>
    <property type="molecule type" value="Genomic_DNA"/>
</dbReference>
<dbReference type="Proteomes" id="UP000297982">
    <property type="component" value="Unassembled WGS sequence"/>
</dbReference>
<accession>A0A4Z0GWD6</accession>
<gene>
    <name evidence="1" type="ORF">E4663_15755</name>
</gene>
<dbReference type="STRING" id="192814.GCA_900166575_03078"/>
<comment type="caution">
    <text evidence="1">The sequence shown here is derived from an EMBL/GenBank/DDBJ whole genome shotgun (WGS) entry which is preliminary data.</text>
</comment>
<reference evidence="1 2" key="1">
    <citation type="journal article" date="2003" name="Int. J. Syst. Evol. Microbiol.">
        <title>Halobacillus salinus sp. nov., isolated from a salt lake on the coast of the East Sea in Korea.</title>
        <authorList>
            <person name="Yoon J.H."/>
            <person name="Kang K.H."/>
            <person name="Park Y.H."/>
        </authorList>
    </citation>
    <scope>NUCLEOTIDE SEQUENCE [LARGE SCALE GENOMIC DNA]</scope>
    <source>
        <strain evidence="1 2">HSL-3</strain>
    </source>
</reference>
<dbReference type="RefSeq" id="WP_079477941.1">
    <property type="nucleotide sequence ID" value="NZ_FVYZ01000003.1"/>
</dbReference>
<sequence length="103" mass="12171">MYIEKVEDHLYQLKKGKEKIGDFHLVPVEDEGRKIEKLQVSEEINAGGVLAIFELIQAYAWKEDIPALYVESHSDSLDFLLQHQQFKLEDVEKRLWKYQVNHT</sequence>
<name>A0A4Z0GWD6_9BACI</name>
<evidence type="ECO:0008006" key="3">
    <source>
        <dbReference type="Google" id="ProtNLM"/>
    </source>
</evidence>
<evidence type="ECO:0000313" key="1">
    <source>
        <dbReference type="EMBL" id="TGB01610.1"/>
    </source>
</evidence>